<reference evidence="2 3" key="1">
    <citation type="journal article" date="2016" name="Nat. Commun.">
        <title>Thousands of microbial genomes shed light on interconnected biogeochemical processes in an aquifer system.</title>
        <authorList>
            <person name="Anantharaman K."/>
            <person name="Brown C.T."/>
            <person name="Hug L.A."/>
            <person name="Sharon I."/>
            <person name="Castelle C.J."/>
            <person name="Probst A.J."/>
            <person name="Thomas B.C."/>
            <person name="Singh A."/>
            <person name="Wilkins M.J."/>
            <person name="Karaoz U."/>
            <person name="Brodie E.L."/>
            <person name="Williams K.H."/>
            <person name="Hubbard S.S."/>
            <person name="Banfield J.F."/>
        </authorList>
    </citation>
    <scope>NUCLEOTIDE SEQUENCE [LARGE SCALE GENOMIC DNA]</scope>
</reference>
<evidence type="ECO:0000313" key="2">
    <source>
        <dbReference type="EMBL" id="OHA57256.1"/>
    </source>
</evidence>
<sequence>MTKLFLTPLFDPRKPVVALVSILRGEAPAVGSTLFLTKAGQATVVTSAQLVSSPTEADYLLIPQAVTALTPAVNRYLDEIRELAKVANKKIIVFIGGDLSHNIFIDDMIVLKGSQYGRLKRANEIIVPPLVEDLVEAKPRPKANQLVVGFCGWAAPGGGIGWLKYWLKNLKSGSVVFRKGLYFRRRAIKALKQSNLVKTNFLIRRSFSGNLKTASGDPAKLRREYIENIINSDFILAPKGDGNFSLRFYETLSTGRIPVLIDTDCALPLEGVINYDEVIVRVPYQKIGQVAELINNWYQQLSPAEWAEKQKSARRLFTERLRYDQFFNLLLARPLEDWLQARSSVGV</sequence>
<dbReference type="Proteomes" id="UP000176494">
    <property type="component" value="Unassembled WGS sequence"/>
</dbReference>
<feature type="domain" description="Exostosin GT47" evidence="1">
    <location>
        <begin position="220"/>
        <end position="295"/>
    </location>
</feature>
<dbReference type="EMBL" id="MHTG01000018">
    <property type="protein sequence ID" value="OHA57256.1"/>
    <property type="molecule type" value="Genomic_DNA"/>
</dbReference>
<protein>
    <recommendedName>
        <fullName evidence="1">Exostosin GT47 domain-containing protein</fullName>
    </recommendedName>
</protein>
<dbReference type="InterPro" id="IPR004263">
    <property type="entry name" value="Exostosin"/>
</dbReference>
<dbReference type="PANTHER" id="PTHR11062">
    <property type="entry name" value="EXOSTOSIN HEPARAN SULFATE GLYCOSYLTRANSFERASE -RELATED"/>
    <property type="match status" value="1"/>
</dbReference>
<dbReference type="InterPro" id="IPR040911">
    <property type="entry name" value="Exostosin_GT47"/>
</dbReference>
<name>A0A1G2Q9L0_9BACT</name>
<evidence type="ECO:0000259" key="1">
    <source>
        <dbReference type="Pfam" id="PF03016"/>
    </source>
</evidence>
<dbReference type="Pfam" id="PF03016">
    <property type="entry name" value="Exostosin_GT47"/>
    <property type="match status" value="1"/>
</dbReference>
<organism evidence="2 3">
    <name type="scientific">Candidatus Vogelbacteria bacterium GWA1_51_14</name>
    <dbReference type="NCBI Taxonomy" id="1802435"/>
    <lineage>
        <taxon>Bacteria</taxon>
        <taxon>Candidatus Vogeliibacteriota</taxon>
    </lineage>
</organism>
<dbReference type="STRING" id="1802435.A2114_02735"/>
<proteinExistence type="predicted"/>
<comment type="caution">
    <text evidence="2">The sequence shown here is derived from an EMBL/GenBank/DDBJ whole genome shotgun (WGS) entry which is preliminary data.</text>
</comment>
<dbReference type="AlphaFoldDB" id="A0A1G2Q9L0"/>
<dbReference type="GO" id="GO:0016757">
    <property type="term" value="F:glycosyltransferase activity"/>
    <property type="evidence" value="ECO:0007669"/>
    <property type="project" value="InterPro"/>
</dbReference>
<gene>
    <name evidence="2" type="ORF">A2114_02735</name>
</gene>
<evidence type="ECO:0000313" key="3">
    <source>
        <dbReference type="Proteomes" id="UP000176494"/>
    </source>
</evidence>
<accession>A0A1G2Q9L0</accession>